<proteinExistence type="predicted"/>
<reference evidence="3" key="1">
    <citation type="submission" date="2024-02" db="UniProtKB">
        <authorList>
            <consortium name="WormBaseParasite"/>
        </authorList>
    </citation>
    <scope>IDENTIFICATION</scope>
</reference>
<accession>A0AAF3EM68</accession>
<dbReference type="WBParaSite" id="MBELARI_LOCUS15024">
    <property type="protein sequence ID" value="MBELARI_LOCUS15024"/>
    <property type="gene ID" value="MBELARI_LOCUS15024"/>
</dbReference>
<organism evidence="2 3">
    <name type="scientific">Mesorhabditis belari</name>
    <dbReference type="NCBI Taxonomy" id="2138241"/>
    <lineage>
        <taxon>Eukaryota</taxon>
        <taxon>Metazoa</taxon>
        <taxon>Ecdysozoa</taxon>
        <taxon>Nematoda</taxon>
        <taxon>Chromadorea</taxon>
        <taxon>Rhabditida</taxon>
        <taxon>Rhabditina</taxon>
        <taxon>Rhabditomorpha</taxon>
        <taxon>Rhabditoidea</taxon>
        <taxon>Rhabditidae</taxon>
        <taxon>Mesorhabditinae</taxon>
        <taxon>Mesorhabditis</taxon>
    </lineage>
</organism>
<feature type="transmembrane region" description="Helical" evidence="1">
    <location>
        <begin position="211"/>
        <end position="231"/>
    </location>
</feature>
<evidence type="ECO:0000313" key="3">
    <source>
        <dbReference type="WBParaSite" id="MBELARI_LOCUS15024"/>
    </source>
</evidence>
<sequence length="256" mass="29107">MYSILQSIKRNRFLERYHDLLFVALLTALLLGLYALLTNIYLFFWTLLTVQPDISDELRGQIVNITSAVSSGVLLASLPVTPIAVFYAVTNNRLSLPIRLLAAGENANKFVYALSYGSIYFCDLSIPNLECSDELTTTFNDLFLIVTNYGVVDMAQYCQVLISLRTEALLMMQMLASTLFTLTNTIFAYFIGIFINFFFGVNILELFNEALYFNQFFLFHFVASAISVLCFRKPRERSKTPTQITVISMTPIPRIH</sequence>
<dbReference type="Proteomes" id="UP000887575">
    <property type="component" value="Unassembled WGS sequence"/>
</dbReference>
<keyword evidence="2" id="KW-1185">Reference proteome</keyword>
<keyword evidence="1" id="KW-0812">Transmembrane</keyword>
<feature type="transmembrane region" description="Helical" evidence="1">
    <location>
        <begin position="174"/>
        <end position="199"/>
    </location>
</feature>
<feature type="transmembrane region" description="Helical" evidence="1">
    <location>
        <begin position="65"/>
        <end position="89"/>
    </location>
</feature>
<keyword evidence="1" id="KW-0472">Membrane</keyword>
<name>A0AAF3EM68_9BILA</name>
<dbReference type="AlphaFoldDB" id="A0AAF3EM68"/>
<evidence type="ECO:0000313" key="2">
    <source>
        <dbReference type="Proteomes" id="UP000887575"/>
    </source>
</evidence>
<protein>
    <submittedName>
        <fullName evidence="3">Uncharacterized protein</fullName>
    </submittedName>
</protein>
<keyword evidence="1" id="KW-1133">Transmembrane helix</keyword>
<feature type="transmembrane region" description="Helical" evidence="1">
    <location>
        <begin position="20"/>
        <end position="45"/>
    </location>
</feature>
<evidence type="ECO:0000256" key="1">
    <source>
        <dbReference type="SAM" id="Phobius"/>
    </source>
</evidence>